<evidence type="ECO:0000313" key="5">
    <source>
        <dbReference type="Proteomes" id="UP000178912"/>
    </source>
</evidence>
<evidence type="ECO:0000256" key="3">
    <source>
        <dbReference type="SAM" id="MobiDB-lite"/>
    </source>
</evidence>
<dbReference type="InterPro" id="IPR036770">
    <property type="entry name" value="Ankyrin_rpt-contain_sf"/>
</dbReference>
<dbReference type="OrthoDB" id="7464126at2759"/>
<dbReference type="PANTHER" id="PTHR24126:SF14">
    <property type="entry name" value="ANK_REP_REGION DOMAIN-CONTAINING PROTEIN"/>
    <property type="match status" value="1"/>
</dbReference>
<dbReference type="PANTHER" id="PTHR24126">
    <property type="entry name" value="ANKYRIN REPEAT, PH AND SEC7 DOMAIN CONTAINING PROTEIN SECG-RELATED"/>
    <property type="match status" value="1"/>
</dbReference>
<gene>
    <name evidence="4" type="ORF">RAG0_08667</name>
</gene>
<evidence type="ECO:0000256" key="1">
    <source>
        <dbReference type="ARBA" id="ARBA00022737"/>
    </source>
</evidence>
<protein>
    <submittedName>
        <fullName evidence="4">Uncharacterized protein</fullName>
    </submittedName>
</protein>
<dbReference type="SMART" id="SM00248">
    <property type="entry name" value="ANK"/>
    <property type="match status" value="6"/>
</dbReference>
<dbReference type="SUPFAM" id="SSF48403">
    <property type="entry name" value="Ankyrin repeat"/>
    <property type="match status" value="1"/>
</dbReference>
<name>A0A1E1KRX7_9HELO</name>
<evidence type="ECO:0000313" key="4">
    <source>
        <dbReference type="EMBL" id="CZT00756.1"/>
    </source>
</evidence>
<dbReference type="AlphaFoldDB" id="A0A1E1KRX7"/>
<keyword evidence="5" id="KW-1185">Reference proteome</keyword>
<dbReference type="InterPro" id="IPR002110">
    <property type="entry name" value="Ankyrin_rpt"/>
</dbReference>
<dbReference type="Proteomes" id="UP000178912">
    <property type="component" value="Unassembled WGS sequence"/>
</dbReference>
<organism evidence="4 5">
    <name type="scientific">Rhynchosporium agropyri</name>
    <dbReference type="NCBI Taxonomy" id="914238"/>
    <lineage>
        <taxon>Eukaryota</taxon>
        <taxon>Fungi</taxon>
        <taxon>Dikarya</taxon>
        <taxon>Ascomycota</taxon>
        <taxon>Pezizomycotina</taxon>
        <taxon>Leotiomycetes</taxon>
        <taxon>Helotiales</taxon>
        <taxon>Ploettnerulaceae</taxon>
        <taxon>Rhynchosporium</taxon>
    </lineage>
</organism>
<feature type="region of interest" description="Disordered" evidence="3">
    <location>
        <begin position="344"/>
        <end position="373"/>
    </location>
</feature>
<accession>A0A1E1KRX7</accession>
<feature type="compositionally biased region" description="Polar residues" evidence="3">
    <location>
        <begin position="344"/>
        <end position="356"/>
    </location>
</feature>
<keyword evidence="1" id="KW-0677">Repeat</keyword>
<evidence type="ECO:0000256" key="2">
    <source>
        <dbReference type="ARBA" id="ARBA00023043"/>
    </source>
</evidence>
<reference evidence="5" key="1">
    <citation type="submission" date="2016-03" db="EMBL/GenBank/DDBJ databases">
        <authorList>
            <person name="Guldener U."/>
        </authorList>
    </citation>
    <scope>NUCLEOTIDE SEQUENCE [LARGE SCALE GENOMIC DNA]</scope>
    <source>
        <strain evidence="5">04CH-RAC-A.6.1</strain>
    </source>
</reference>
<sequence>MSLKKFRTERPFEIHGDGFEASIDLVSFPTAHDHYDANKPSRQRNQNIVRTPRITKLMARVLGYNAAFSKACEAGDLDKAKSLFRKGVDLNPIRHEKTALGFAALGCHIALAIWLLESWADIDLADGRIRSPIYQSIRGRIESYLLMTELLLRKGADVNAGFRFDFPTALWEAALKGGSEDIVRLILYHIAKSDKELQKRRDFQIAYRDYINFSHCKALKLFLDHGADINFRPSSGESLFTTVVVTNQDYNLATFPLFKGVNVDWLRDHKAVAMYLKAHHDSSGLILLMGNSLILSPIDDNGVEPLDWGVQHGFQQIARHFLDLGAVSNIQNRKDLQAKVSYADSLTDQEQPSEQQVGYRMKKSQSERYTVGG</sequence>
<keyword evidence="2" id="KW-0040">ANK repeat</keyword>
<dbReference type="Gene3D" id="1.25.40.20">
    <property type="entry name" value="Ankyrin repeat-containing domain"/>
    <property type="match status" value="1"/>
</dbReference>
<proteinExistence type="predicted"/>
<dbReference type="EMBL" id="FJUX01000047">
    <property type="protein sequence ID" value="CZT00756.1"/>
    <property type="molecule type" value="Genomic_DNA"/>
</dbReference>